<feature type="chain" id="PRO_5007294631" description="Chitin-binding type-4 domain-containing protein" evidence="1">
    <location>
        <begin position="17"/>
        <end position="249"/>
    </location>
</feature>
<evidence type="ECO:0000256" key="1">
    <source>
        <dbReference type="SAM" id="SignalP"/>
    </source>
</evidence>
<evidence type="ECO:0008006" key="4">
    <source>
        <dbReference type="Google" id="ProtNLM"/>
    </source>
</evidence>
<reference evidence="2 3" key="1">
    <citation type="journal article" date="2015" name="Genome Biol. Evol.">
        <title>Phylogenomic analyses indicate that early fungi evolved digesting cell walls of algal ancestors of land plants.</title>
        <authorList>
            <person name="Chang Y."/>
            <person name="Wang S."/>
            <person name="Sekimoto S."/>
            <person name="Aerts A.L."/>
            <person name="Choi C."/>
            <person name="Clum A."/>
            <person name="LaButti K.M."/>
            <person name="Lindquist E.A."/>
            <person name="Yee Ngan C."/>
            <person name="Ohm R.A."/>
            <person name="Salamov A.A."/>
            <person name="Grigoriev I.V."/>
            <person name="Spatafora J.W."/>
            <person name="Berbee M.L."/>
        </authorList>
    </citation>
    <scope>NUCLEOTIDE SEQUENCE [LARGE SCALE GENOMIC DNA]</scope>
    <source>
        <strain evidence="2 3">NRRL 28638</strain>
    </source>
</reference>
<name>A0A137P9I4_CONC2</name>
<keyword evidence="1" id="KW-0732">Signal</keyword>
<feature type="signal peptide" evidence="1">
    <location>
        <begin position="1"/>
        <end position="16"/>
    </location>
</feature>
<dbReference type="Gene3D" id="2.70.50.70">
    <property type="match status" value="1"/>
</dbReference>
<evidence type="ECO:0000313" key="3">
    <source>
        <dbReference type="Proteomes" id="UP000070444"/>
    </source>
</evidence>
<gene>
    <name evidence="2" type="ORF">CONCODRAFT_78229</name>
</gene>
<protein>
    <recommendedName>
        <fullName evidence="4">Chitin-binding type-4 domain-containing protein</fullName>
    </recommendedName>
</protein>
<proteinExistence type="predicted"/>
<sequence>MIKPLALFAAILGVSAHSNLHKPQPRGNLEWWGYCSRGNGCSTACDAPRAKSTIDSPYVQAKEIRRGETIEVEWLRQNHPGGFVRLAMVPFDQSDDASAFDRHATHYSCYESTCREDSHDSFLGVNNGSGSQACTTKFQVPKSLPNGPVTLQWLWYGGGVLFADQNASFAHYVNCADMKIVGDEPIVNESITPTFDAVDKGAGVQGKCRYWSTNSSKGCSKGAETKDQCGYGGEQFGEPAELQNIAEQF</sequence>
<dbReference type="Proteomes" id="UP000070444">
    <property type="component" value="Unassembled WGS sequence"/>
</dbReference>
<dbReference type="EMBL" id="KQ964470">
    <property type="protein sequence ID" value="KXN71660.1"/>
    <property type="molecule type" value="Genomic_DNA"/>
</dbReference>
<dbReference type="OrthoDB" id="2342176at2759"/>
<organism evidence="2 3">
    <name type="scientific">Conidiobolus coronatus (strain ATCC 28846 / CBS 209.66 / NRRL 28638)</name>
    <name type="common">Delacroixia coronata</name>
    <dbReference type="NCBI Taxonomy" id="796925"/>
    <lineage>
        <taxon>Eukaryota</taxon>
        <taxon>Fungi</taxon>
        <taxon>Fungi incertae sedis</taxon>
        <taxon>Zoopagomycota</taxon>
        <taxon>Entomophthoromycotina</taxon>
        <taxon>Entomophthoromycetes</taxon>
        <taxon>Entomophthorales</taxon>
        <taxon>Ancylistaceae</taxon>
        <taxon>Conidiobolus</taxon>
    </lineage>
</organism>
<accession>A0A137P9I4</accession>
<evidence type="ECO:0000313" key="2">
    <source>
        <dbReference type="EMBL" id="KXN71660.1"/>
    </source>
</evidence>
<keyword evidence="3" id="KW-1185">Reference proteome</keyword>
<dbReference type="AlphaFoldDB" id="A0A137P9I4"/>